<dbReference type="PROSITE" id="PS00108">
    <property type="entry name" value="PROTEIN_KINASE_ST"/>
    <property type="match status" value="1"/>
</dbReference>
<evidence type="ECO:0000256" key="10">
    <source>
        <dbReference type="ARBA" id="ARBA00022989"/>
    </source>
</evidence>
<protein>
    <submittedName>
        <fullName evidence="20">Wall associated kinase 3</fullName>
    </submittedName>
</protein>
<reference evidence="20" key="1">
    <citation type="submission" date="2023-05" db="EMBL/GenBank/DDBJ databases">
        <title>Genome and transcriptome analyses reveal genes involved in the formation of fine ridges on petal epidermal cells in Hibiscus trionum.</title>
        <authorList>
            <person name="Koshimizu S."/>
            <person name="Masuda S."/>
            <person name="Ishii T."/>
            <person name="Shirasu K."/>
            <person name="Hoshino A."/>
            <person name="Arita M."/>
        </authorList>
    </citation>
    <scope>NUCLEOTIDE SEQUENCE</scope>
    <source>
        <strain evidence="20">Hamamatsu line</strain>
    </source>
</reference>
<evidence type="ECO:0000256" key="4">
    <source>
        <dbReference type="ARBA" id="ARBA00022679"/>
    </source>
</evidence>
<dbReference type="OrthoDB" id="997640at2759"/>
<keyword evidence="12" id="KW-1015">Disulfide bond</keyword>
<dbReference type="AlphaFoldDB" id="A0A9W7MAE8"/>
<dbReference type="Gene3D" id="2.10.25.10">
    <property type="entry name" value="Laminin"/>
    <property type="match status" value="1"/>
</dbReference>
<evidence type="ECO:0000256" key="11">
    <source>
        <dbReference type="ARBA" id="ARBA00023136"/>
    </source>
</evidence>
<dbReference type="SUPFAM" id="SSF57196">
    <property type="entry name" value="EGF/Laminin"/>
    <property type="match status" value="1"/>
</dbReference>
<dbReference type="PROSITE" id="PS50011">
    <property type="entry name" value="PROTEIN_KINASE_DOM"/>
    <property type="match status" value="1"/>
</dbReference>
<gene>
    <name evidence="20" type="ORF">HRI_002995200</name>
</gene>
<dbReference type="InterPro" id="IPR018097">
    <property type="entry name" value="EGF_Ca-bd_CS"/>
</dbReference>
<evidence type="ECO:0000256" key="14">
    <source>
        <dbReference type="ARBA" id="ARBA00047558"/>
    </source>
</evidence>
<dbReference type="Pfam" id="PF07645">
    <property type="entry name" value="EGF_CA"/>
    <property type="match status" value="1"/>
</dbReference>
<evidence type="ECO:0000256" key="3">
    <source>
        <dbReference type="ARBA" id="ARBA00022553"/>
    </source>
</evidence>
<evidence type="ECO:0000256" key="5">
    <source>
        <dbReference type="ARBA" id="ARBA00022692"/>
    </source>
</evidence>
<dbReference type="Pfam" id="PF13947">
    <property type="entry name" value="GUB_WAK_bind"/>
    <property type="match status" value="1"/>
</dbReference>
<dbReference type="SUPFAM" id="SSF56112">
    <property type="entry name" value="Protein kinase-like (PK-like)"/>
    <property type="match status" value="1"/>
</dbReference>
<comment type="catalytic activity">
    <reaction evidence="14">
        <text>L-seryl-[protein] + ATP = O-phospho-L-seryl-[protein] + ADP + H(+)</text>
        <dbReference type="Rhea" id="RHEA:17989"/>
        <dbReference type="Rhea" id="RHEA-COMP:9863"/>
        <dbReference type="Rhea" id="RHEA-COMP:11604"/>
        <dbReference type="ChEBI" id="CHEBI:15378"/>
        <dbReference type="ChEBI" id="CHEBI:29999"/>
        <dbReference type="ChEBI" id="CHEBI:30616"/>
        <dbReference type="ChEBI" id="CHEBI:83421"/>
        <dbReference type="ChEBI" id="CHEBI:456216"/>
    </reaction>
</comment>
<dbReference type="GO" id="GO:0005509">
    <property type="term" value="F:calcium ion binding"/>
    <property type="evidence" value="ECO:0007669"/>
    <property type="project" value="InterPro"/>
</dbReference>
<keyword evidence="7 16" id="KW-0547">Nucleotide-binding</keyword>
<organism evidence="20 21">
    <name type="scientific">Hibiscus trionum</name>
    <name type="common">Flower of an hour</name>
    <dbReference type="NCBI Taxonomy" id="183268"/>
    <lineage>
        <taxon>Eukaryota</taxon>
        <taxon>Viridiplantae</taxon>
        <taxon>Streptophyta</taxon>
        <taxon>Embryophyta</taxon>
        <taxon>Tracheophyta</taxon>
        <taxon>Spermatophyta</taxon>
        <taxon>Magnoliopsida</taxon>
        <taxon>eudicotyledons</taxon>
        <taxon>Gunneridae</taxon>
        <taxon>Pentapetalae</taxon>
        <taxon>rosids</taxon>
        <taxon>malvids</taxon>
        <taxon>Malvales</taxon>
        <taxon>Malvaceae</taxon>
        <taxon>Malvoideae</taxon>
        <taxon>Hibiscus</taxon>
    </lineage>
</organism>
<proteinExistence type="predicted"/>
<dbReference type="Gene3D" id="1.10.510.10">
    <property type="entry name" value="Transferase(Phosphotransferase) domain 1"/>
    <property type="match status" value="1"/>
</dbReference>
<dbReference type="FunFam" id="1.10.510.10:FF:000084">
    <property type="entry name" value="Wall-associated receptor kinase 2"/>
    <property type="match status" value="1"/>
</dbReference>
<evidence type="ECO:0000259" key="19">
    <source>
        <dbReference type="PROSITE" id="PS50011"/>
    </source>
</evidence>
<dbReference type="GO" id="GO:0007166">
    <property type="term" value="P:cell surface receptor signaling pathway"/>
    <property type="evidence" value="ECO:0007669"/>
    <property type="project" value="InterPro"/>
</dbReference>
<feature type="chain" id="PRO_5040795725" evidence="18">
    <location>
        <begin position="28"/>
        <end position="751"/>
    </location>
</feature>
<evidence type="ECO:0000256" key="16">
    <source>
        <dbReference type="PROSITE-ProRule" id="PRU10141"/>
    </source>
</evidence>
<keyword evidence="8 20" id="KW-0418">Kinase</keyword>
<dbReference type="InterPro" id="IPR008271">
    <property type="entry name" value="Ser/Thr_kinase_AS"/>
</dbReference>
<comment type="catalytic activity">
    <reaction evidence="15">
        <text>L-threonyl-[protein] + ATP = O-phospho-L-threonyl-[protein] + ADP + H(+)</text>
        <dbReference type="Rhea" id="RHEA:46608"/>
        <dbReference type="Rhea" id="RHEA-COMP:11060"/>
        <dbReference type="Rhea" id="RHEA-COMP:11605"/>
        <dbReference type="ChEBI" id="CHEBI:15378"/>
        <dbReference type="ChEBI" id="CHEBI:30013"/>
        <dbReference type="ChEBI" id="CHEBI:30616"/>
        <dbReference type="ChEBI" id="CHEBI:61977"/>
        <dbReference type="ChEBI" id="CHEBI:456216"/>
    </reaction>
</comment>
<keyword evidence="21" id="KW-1185">Reference proteome</keyword>
<dbReference type="PROSITE" id="PS00107">
    <property type="entry name" value="PROTEIN_KINASE_ATP"/>
    <property type="match status" value="1"/>
</dbReference>
<evidence type="ECO:0000256" key="13">
    <source>
        <dbReference type="ARBA" id="ARBA00023180"/>
    </source>
</evidence>
<dbReference type="Pfam" id="PF00069">
    <property type="entry name" value="Pkinase"/>
    <property type="match status" value="1"/>
</dbReference>
<dbReference type="CDD" id="cd14066">
    <property type="entry name" value="STKc_IRAK"/>
    <property type="match status" value="1"/>
</dbReference>
<keyword evidence="9 16" id="KW-0067">ATP-binding</keyword>
<keyword evidence="6 18" id="KW-0732">Signal</keyword>
<accession>A0A9W7MAE8</accession>
<dbReference type="InterPro" id="IPR017441">
    <property type="entry name" value="Protein_kinase_ATP_BS"/>
</dbReference>
<dbReference type="InterPro" id="IPR025287">
    <property type="entry name" value="WAK_GUB"/>
</dbReference>
<dbReference type="EMBL" id="BSYR01000025">
    <property type="protein sequence ID" value="GMI93259.1"/>
    <property type="molecule type" value="Genomic_DNA"/>
</dbReference>
<evidence type="ECO:0000256" key="6">
    <source>
        <dbReference type="ARBA" id="ARBA00022729"/>
    </source>
</evidence>
<dbReference type="Gene3D" id="3.30.200.20">
    <property type="entry name" value="Phosphorylase Kinase, domain 1"/>
    <property type="match status" value="1"/>
</dbReference>
<dbReference type="InterPro" id="IPR049883">
    <property type="entry name" value="NOTCH1_EGF-like"/>
</dbReference>
<evidence type="ECO:0000313" key="20">
    <source>
        <dbReference type="EMBL" id="GMI93259.1"/>
    </source>
</evidence>
<feature type="signal peptide" evidence="18">
    <location>
        <begin position="1"/>
        <end position="27"/>
    </location>
</feature>
<keyword evidence="13" id="KW-0325">Glycoprotein</keyword>
<evidence type="ECO:0000256" key="15">
    <source>
        <dbReference type="ARBA" id="ARBA00047951"/>
    </source>
</evidence>
<evidence type="ECO:0000313" key="21">
    <source>
        <dbReference type="Proteomes" id="UP001165190"/>
    </source>
</evidence>
<feature type="transmembrane region" description="Helical" evidence="17">
    <location>
        <begin position="347"/>
        <end position="367"/>
    </location>
</feature>
<dbReference type="InterPro" id="IPR000719">
    <property type="entry name" value="Prot_kinase_dom"/>
</dbReference>
<keyword evidence="2" id="KW-0723">Serine/threonine-protein kinase</keyword>
<evidence type="ECO:0000256" key="12">
    <source>
        <dbReference type="ARBA" id="ARBA00023157"/>
    </source>
</evidence>
<keyword evidence="4" id="KW-0808">Transferase</keyword>
<dbReference type="GO" id="GO:0004674">
    <property type="term" value="F:protein serine/threonine kinase activity"/>
    <property type="evidence" value="ECO:0007669"/>
    <property type="project" value="UniProtKB-KW"/>
</dbReference>
<evidence type="ECO:0000256" key="8">
    <source>
        <dbReference type="ARBA" id="ARBA00022777"/>
    </source>
</evidence>
<comment type="subcellular location">
    <subcellularLocation>
        <location evidence="1">Membrane</location>
        <topology evidence="1">Single-pass type I membrane protein</topology>
    </subcellularLocation>
</comment>
<evidence type="ECO:0000256" key="17">
    <source>
        <dbReference type="SAM" id="Phobius"/>
    </source>
</evidence>
<dbReference type="GO" id="GO:0005524">
    <property type="term" value="F:ATP binding"/>
    <property type="evidence" value="ECO:0007669"/>
    <property type="project" value="UniProtKB-UniRule"/>
</dbReference>
<dbReference type="GO" id="GO:0030247">
    <property type="term" value="F:polysaccharide binding"/>
    <property type="evidence" value="ECO:0007669"/>
    <property type="project" value="InterPro"/>
</dbReference>
<dbReference type="GO" id="GO:0005886">
    <property type="term" value="C:plasma membrane"/>
    <property type="evidence" value="ECO:0007669"/>
    <property type="project" value="TreeGrafter"/>
</dbReference>
<evidence type="ECO:0000256" key="2">
    <source>
        <dbReference type="ARBA" id="ARBA00022527"/>
    </source>
</evidence>
<keyword evidence="10 17" id="KW-1133">Transmembrane helix</keyword>
<dbReference type="PANTHER" id="PTHR27005:SF283">
    <property type="entry name" value="OS02G0633066 PROTEIN"/>
    <property type="match status" value="1"/>
</dbReference>
<dbReference type="FunFam" id="3.30.200.20:FF:000043">
    <property type="entry name" value="Wall-associated receptor kinase 2"/>
    <property type="match status" value="1"/>
</dbReference>
<dbReference type="PROSITE" id="PS01187">
    <property type="entry name" value="EGF_CA"/>
    <property type="match status" value="1"/>
</dbReference>
<dbReference type="InterPro" id="IPR045274">
    <property type="entry name" value="WAK-like"/>
</dbReference>
<evidence type="ECO:0000256" key="1">
    <source>
        <dbReference type="ARBA" id="ARBA00004479"/>
    </source>
</evidence>
<feature type="binding site" evidence="16">
    <location>
        <position position="447"/>
    </location>
    <ligand>
        <name>ATP</name>
        <dbReference type="ChEBI" id="CHEBI:30616"/>
    </ligand>
</feature>
<name>A0A9W7MAE8_HIBTR</name>
<keyword evidence="5 17" id="KW-0812">Transmembrane</keyword>
<dbReference type="InterPro" id="IPR011009">
    <property type="entry name" value="Kinase-like_dom_sf"/>
</dbReference>
<evidence type="ECO:0000256" key="18">
    <source>
        <dbReference type="SAM" id="SignalP"/>
    </source>
</evidence>
<dbReference type="PANTHER" id="PTHR27005">
    <property type="entry name" value="WALL-ASSOCIATED RECEPTOR KINASE-LIKE 21"/>
    <property type="match status" value="1"/>
</dbReference>
<dbReference type="SMART" id="SM00220">
    <property type="entry name" value="S_TKc"/>
    <property type="match status" value="1"/>
</dbReference>
<keyword evidence="3" id="KW-0597">Phosphoprotein</keyword>
<keyword evidence="11 17" id="KW-0472">Membrane</keyword>
<feature type="domain" description="Protein kinase" evidence="19">
    <location>
        <begin position="418"/>
        <end position="700"/>
    </location>
</feature>
<sequence>MFISPHSLLRFGTWSIVLASILSSAAAEAGNPKSSCGNVTIEYPFGIGEGCFLHGFEITCNNSDSPPKPFLHLGADQHEVVHISVADNQVRIRSPVISTKGFDSNGSPVTSVATINLTGTPFVFNNTANKFTVTGCNSLAIIALGDGNISTATATGCLSVCNHNLEADTDGSCSGSGCCQTSISEGVKTIEILMVNLINESMIRSLYNGSDVSATRKNCGYGFVADQESYEFEASDLDHCSSSKIENSYLVLDWIIGDETCEAARKSNSYACIGSKSECVGNASSSIGPSYRCRCKQGHEGNPYLPSGCHDIDECMAPHNPCEGKGTCINDLGGYHCKVSKFPTLQLVLGIGSLLFLLLLAPSLYICMKRRKLMKLKERFFQQNGGLLLQQQIAFHDGSGEHTKIFTTQELAKATDNYAASRVIGRGGNGTVYKGILGDNTVTAVKKSRMVDENHIDEFINEVVILTRINHRNVVRLLGCCLETEVPLLVYEYVPNGSLHYHIHNPNKATSISWEDRLRIATETANALAYLHSATVIPVIHRDVKSSNILLDEKYTAKVSDFGASRLIPVDQTQITTLVKGTLGYLDPEYFQTSQLTEKSDVYSFGVVLVELLTGKLPISFARPEAQRNLSSYFILAMQQDRFFEILEPGLANEGNREQLEAVADLAMRCLRLKGEKRPTMKEVVFELAGLRGIDKHPWDHVNHEESHRLLDEQSDSHDAESSSAVNLYSDMSTGNYSIHNLGTVSIDFPR</sequence>
<evidence type="ECO:0000256" key="7">
    <source>
        <dbReference type="ARBA" id="ARBA00022741"/>
    </source>
</evidence>
<dbReference type="Proteomes" id="UP001165190">
    <property type="component" value="Unassembled WGS sequence"/>
</dbReference>
<evidence type="ECO:0000256" key="9">
    <source>
        <dbReference type="ARBA" id="ARBA00022840"/>
    </source>
</evidence>
<comment type="caution">
    <text evidence="20">The sequence shown here is derived from an EMBL/GenBank/DDBJ whole genome shotgun (WGS) entry which is preliminary data.</text>
</comment>
<dbReference type="CDD" id="cd00054">
    <property type="entry name" value="EGF_CA"/>
    <property type="match status" value="1"/>
</dbReference>